<protein>
    <recommendedName>
        <fullName evidence="3">ESAT-6-like protein</fullName>
    </recommendedName>
</protein>
<reference evidence="1 2" key="1">
    <citation type="submission" date="2024-10" db="EMBL/GenBank/DDBJ databases">
        <title>The Natural Products Discovery Center: Release of the First 8490 Sequenced Strains for Exploring Actinobacteria Biosynthetic Diversity.</title>
        <authorList>
            <person name="Kalkreuter E."/>
            <person name="Kautsar S.A."/>
            <person name="Yang D."/>
            <person name="Bader C.D."/>
            <person name="Teijaro C.N."/>
            <person name="Fluegel L."/>
            <person name="Davis C.M."/>
            <person name="Simpson J.R."/>
            <person name="Lauterbach L."/>
            <person name="Steele A.D."/>
            <person name="Gui C."/>
            <person name="Meng S."/>
            <person name="Li G."/>
            <person name="Viehrig K."/>
            <person name="Ye F."/>
            <person name="Su P."/>
            <person name="Kiefer A.F."/>
            <person name="Nichols A."/>
            <person name="Cepeda A.J."/>
            <person name="Yan W."/>
            <person name="Fan B."/>
            <person name="Jiang Y."/>
            <person name="Adhikari A."/>
            <person name="Zheng C.-J."/>
            <person name="Schuster L."/>
            <person name="Cowan T.M."/>
            <person name="Smanski M.J."/>
            <person name="Chevrette M.G."/>
            <person name="De Carvalho L.P.S."/>
            <person name="Shen B."/>
        </authorList>
    </citation>
    <scope>NUCLEOTIDE SEQUENCE [LARGE SCALE GENOMIC DNA]</scope>
    <source>
        <strain evidence="1 2">NPDC000087</strain>
    </source>
</reference>
<gene>
    <name evidence="1" type="ORF">ACFY35_21895</name>
</gene>
<sequence length="102" mass="11109">MITITLRMLVDADTDAIARQAQGWLRMAAALDDACEELIRGSSELEHVWTASRAAEASNAYPPCRRIGDALRLHTDTLRGLQGRAQALVAARAGPGARNWPR</sequence>
<dbReference type="EMBL" id="JBIAZU010000004">
    <property type="protein sequence ID" value="MFF5292101.1"/>
    <property type="molecule type" value="Genomic_DNA"/>
</dbReference>
<evidence type="ECO:0000313" key="2">
    <source>
        <dbReference type="Proteomes" id="UP001602245"/>
    </source>
</evidence>
<keyword evidence="2" id="KW-1185">Reference proteome</keyword>
<evidence type="ECO:0008006" key="3">
    <source>
        <dbReference type="Google" id="ProtNLM"/>
    </source>
</evidence>
<evidence type="ECO:0000313" key="1">
    <source>
        <dbReference type="EMBL" id="MFF5292101.1"/>
    </source>
</evidence>
<dbReference type="RefSeq" id="WP_020509981.1">
    <property type="nucleotide sequence ID" value="NZ_JBIAZU010000004.1"/>
</dbReference>
<organism evidence="1 2">
    <name type="scientific">Paractinoplanes globisporus</name>
    <dbReference type="NCBI Taxonomy" id="113565"/>
    <lineage>
        <taxon>Bacteria</taxon>
        <taxon>Bacillati</taxon>
        <taxon>Actinomycetota</taxon>
        <taxon>Actinomycetes</taxon>
        <taxon>Micromonosporales</taxon>
        <taxon>Micromonosporaceae</taxon>
        <taxon>Paractinoplanes</taxon>
    </lineage>
</organism>
<name>A0ABW6WGP1_9ACTN</name>
<dbReference type="Proteomes" id="UP001602245">
    <property type="component" value="Unassembled WGS sequence"/>
</dbReference>
<comment type="caution">
    <text evidence="1">The sequence shown here is derived from an EMBL/GenBank/DDBJ whole genome shotgun (WGS) entry which is preliminary data.</text>
</comment>
<proteinExistence type="predicted"/>
<accession>A0ABW6WGP1</accession>